<evidence type="ECO:0000256" key="3">
    <source>
        <dbReference type="ARBA" id="ARBA00022737"/>
    </source>
</evidence>
<evidence type="ECO:0000256" key="4">
    <source>
        <dbReference type="ARBA" id="ARBA00022771"/>
    </source>
</evidence>
<evidence type="ECO:0000259" key="9">
    <source>
        <dbReference type="PROSITE" id="PS50157"/>
    </source>
</evidence>
<dbReference type="PANTHER" id="PTHR16515:SF49">
    <property type="entry name" value="GASTRULA ZINC FINGER PROTEIN XLCGF49.1-LIKE-RELATED"/>
    <property type="match status" value="1"/>
</dbReference>
<dbReference type="PANTHER" id="PTHR16515">
    <property type="entry name" value="PR DOMAIN ZINC FINGER PROTEIN"/>
    <property type="match status" value="1"/>
</dbReference>
<dbReference type="InterPro" id="IPR050331">
    <property type="entry name" value="Zinc_finger"/>
</dbReference>
<gene>
    <name evidence="10" type="ORF">NDN08_000935</name>
</gene>
<evidence type="ECO:0000256" key="8">
    <source>
        <dbReference type="SAM" id="MobiDB-lite"/>
    </source>
</evidence>
<dbReference type="Pfam" id="PF12874">
    <property type="entry name" value="zf-met"/>
    <property type="match status" value="1"/>
</dbReference>
<feature type="compositionally biased region" description="Basic and acidic residues" evidence="8">
    <location>
        <begin position="49"/>
        <end position="65"/>
    </location>
</feature>
<keyword evidence="2" id="KW-0479">Metal-binding</keyword>
<dbReference type="PROSITE" id="PS50157">
    <property type="entry name" value="ZINC_FINGER_C2H2_2"/>
    <property type="match status" value="3"/>
</dbReference>
<dbReference type="Pfam" id="PF00096">
    <property type="entry name" value="zf-C2H2"/>
    <property type="match status" value="2"/>
</dbReference>
<organism evidence="10 11">
    <name type="scientific">Rhodosorus marinus</name>
    <dbReference type="NCBI Taxonomy" id="101924"/>
    <lineage>
        <taxon>Eukaryota</taxon>
        <taxon>Rhodophyta</taxon>
        <taxon>Stylonematophyceae</taxon>
        <taxon>Stylonematales</taxon>
        <taxon>Stylonemataceae</taxon>
        <taxon>Rhodosorus</taxon>
    </lineage>
</organism>
<dbReference type="InterPro" id="IPR013087">
    <property type="entry name" value="Znf_C2H2_type"/>
</dbReference>
<keyword evidence="11" id="KW-1185">Reference proteome</keyword>
<dbReference type="Gene3D" id="3.30.160.60">
    <property type="entry name" value="Classic Zinc Finger"/>
    <property type="match status" value="3"/>
</dbReference>
<dbReference type="FunFam" id="3.30.160.60:FF:000100">
    <property type="entry name" value="Zinc finger 45-like"/>
    <property type="match status" value="1"/>
</dbReference>
<evidence type="ECO:0000313" key="10">
    <source>
        <dbReference type="EMBL" id="KAJ8904417.1"/>
    </source>
</evidence>
<dbReference type="AlphaFoldDB" id="A0AAV8UTJ9"/>
<feature type="domain" description="C2H2-type" evidence="9">
    <location>
        <begin position="131"/>
        <end position="159"/>
    </location>
</feature>
<evidence type="ECO:0000256" key="2">
    <source>
        <dbReference type="ARBA" id="ARBA00022723"/>
    </source>
</evidence>
<evidence type="ECO:0000256" key="5">
    <source>
        <dbReference type="ARBA" id="ARBA00022833"/>
    </source>
</evidence>
<protein>
    <recommendedName>
        <fullName evidence="9">C2H2-type domain-containing protein</fullName>
    </recommendedName>
</protein>
<keyword evidence="6" id="KW-0539">Nucleus</keyword>
<dbReference type="PROSITE" id="PS00028">
    <property type="entry name" value="ZINC_FINGER_C2H2_1"/>
    <property type="match status" value="3"/>
</dbReference>
<keyword evidence="5" id="KW-0862">Zinc</keyword>
<feature type="region of interest" description="Disordered" evidence="8">
    <location>
        <begin position="42"/>
        <end position="97"/>
    </location>
</feature>
<reference evidence="10 11" key="1">
    <citation type="journal article" date="2023" name="Nat. Commun.">
        <title>Origin of minicircular mitochondrial genomes in red algae.</title>
        <authorList>
            <person name="Lee Y."/>
            <person name="Cho C.H."/>
            <person name="Lee Y.M."/>
            <person name="Park S.I."/>
            <person name="Yang J.H."/>
            <person name="West J.A."/>
            <person name="Bhattacharya D."/>
            <person name="Yoon H.S."/>
        </authorList>
    </citation>
    <scope>NUCLEOTIDE SEQUENCE [LARGE SCALE GENOMIC DNA]</scope>
    <source>
        <strain evidence="10 11">CCMP1338</strain>
        <tissue evidence="10">Whole cell</tissue>
    </source>
</reference>
<evidence type="ECO:0000313" key="11">
    <source>
        <dbReference type="Proteomes" id="UP001157974"/>
    </source>
</evidence>
<feature type="domain" description="C2H2-type" evidence="9">
    <location>
        <begin position="102"/>
        <end position="130"/>
    </location>
</feature>
<dbReference type="GO" id="GO:0008270">
    <property type="term" value="F:zinc ion binding"/>
    <property type="evidence" value="ECO:0007669"/>
    <property type="project" value="UniProtKB-KW"/>
</dbReference>
<dbReference type="GO" id="GO:0005634">
    <property type="term" value="C:nucleus"/>
    <property type="evidence" value="ECO:0007669"/>
    <property type="project" value="UniProtKB-SubCell"/>
</dbReference>
<dbReference type="GO" id="GO:0010468">
    <property type="term" value="P:regulation of gene expression"/>
    <property type="evidence" value="ECO:0007669"/>
    <property type="project" value="TreeGrafter"/>
</dbReference>
<proteinExistence type="predicted"/>
<evidence type="ECO:0000256" key="6">
    <source>
        <dbReference type="ARBA" id="ARBA00023242"/>
    </source>
</evidence>
<feature type="domain" description="C2H2-type" evidence="9">
    <location>
        <begin position="160"/>
        <end position="183"/>
    </location>
</feature>
<comment type="caution">
    <text evidence="10">The sequence shown here is derived from an EMBL/GenBank/DDBJ whole genome shotgun (WGS) entry which is preliminary data.</text>
</comment>
<dbReference type="SUPFAM" id="SSF57667">
    <property type="entry name" value="beta-beta-alpha zinc fingers"/>
    <property type="match status" value="2"/>
</dbReference>
<keyword evidence="4 7" id="KW-0863">Zinc-finger</keyword>
<name>A0AAV8UTJ9_9RHOD</name>
<evidence type="ECO:0000256" key="7">
    <source>
        <dbReference type="PROSITE-ProRule" id="PRU00042"/>
    </source>
</evidence>
<dbReference type="Proteomes" id="UP001157974">
    <property type="component" value="Unassembled WGS sequence"/>
</dbReference>
<dbReference type="EMBL" id="JAMWBK010000006">
    <property type="protein sequence ID" value="KAJ8904417.1"/>
    <property type="molecule type" value="Genomic_DNA"/>
</dbReference>
<dbReference type="SMART" id="SM00355">
    <property type="entry name" value="ZnF_C2H2"/>
    <property type="match status" value="3"/>
</dbReference>
<dbReference type="FunFam" id="3.30.160.60:FF:000446">
    <property type="entry name" value="Zinc finger protein"/>
    <property type="match status" value="1"/>
</dbReference>
<comment type="subcellular location">
    <subcellularLocation>
        <location evidence="1">Nucleus</location>
    </subcellularLocation>
</comment>
<keyword evidence="3" id="KW-0677">Repeat</keyword>
<sequence length="195" mass="21631">MVSVEMVLNPQGQGNGTDEMIGRMIRHFHAFRQPMAAASLGEYASPPAEPRDEASAARSNEDSARRGTTGSEAITGDQESLKRGSTSEGSRALSDGDGKGKFECKLCSKRFSVKPNLRRHHATVHLKQKPYACSRCDRTFGHKNVLDNHIRCVHKRIRPFSCDLCGKSFGFKVVLKSHMKAIHKVDFNSMEIAEK</sequence>
<accession>A0AAV8UTJ9</accession>
<evidence type="ECO:0000256" key="1">
    <source>
        <dbReference type="ARBA" id="ARBA00004123"/>
    </source>
</evidence>
<dbReference type="InterPro" id="IPR036236">
    <property type="entry name" value="Znf_C2H2_sf"/>
</dbReference>